<name>A0ABW4SFP3_9BACL</name>
<dbReference type="PROSITE" id="PS51257">
    <property type="entry name" value="PROKAR_LIPOPROTEIN"/>
    <property type="match status" value="1"/>
</dbReference>
<feature type="chain" id="PRO_5046991187" evidence="1">
    <location>
        <begin position="24"/>
        <end position="271"/>
    </location>
</feature>
<sequence length="271" mass="30836">MRRLVIVALIFSMVLSGCQSSFIRPTKMSTERTSIAFKEWVVPNFFISKQIRVVGLGDSLTQGVGDEFKKEGYFGRLTTEMFEWKGVKNVKTDNLAKRGSRSEQLNKKLEDPDVKSTVKKADVILITIGGNDLMKVVKKNFFNLKKDPFYDELQRFETNLDELYGTIRGLNSDAIIVVAGLYNPLSLVTDEANDFEDIIIEWNKAIEARTIIDSKSCFVPVTDLFDSNTAMVYHTDFFHPNANGYNSMTKRFMEKIKSCDLQKLSDGELDM</sequence>
<comment type="caution">
    <text evidence="3">The sequence shown here is derived from an EMBL/GenBank/DDBJ whole genome shotgun (WGS) entry which is preliminary data.</text>
</comment>
<feature type="signal peptide" evidence="1">
    <location>
        <begin position="1"/>
        <end position="23"/>
    </location>
</feature>
<evidence type="ECO:0000313" key="4">
    <source>
        <dbReference type="Proteomes" id="UP001597218"/>
    </source>
</evidence>
<keyword evidence="4" id="KW-1185">Reference proteome</keyword>
<dbReference type="InterPro" id="IPR036514">
    <property type="entry name" value="SGNH_hydro_sf"/>
</dbReference>
<dbReference type="PANTHER" id="PTHR30383:SF27">
    <property type="entry name" value="SPORE GERMINATION LIPASE LIPC"/>
    <property type="match status" value="1"/>
</dbReference>
<protein>
    <submittedName>
        <fullName evidence="3">GDSL-type esterase/lipase family protein</fullName>
    </submittedName>
</protein>
<dbReference type="PANTHER" id="PTHR30383">
    <property type="entry name" value="THIOESTERASE 1/PROTEASE 1/LYSOPHOSPHOLIPASE L1"/>
    <property type="match status" value="1"/>
</dbReference>
<evidence type="ECO:0000256" key="1">
    <source>
        <dbReference type="SAM" id="SignalP"/>
    </source>
</evidence>
<dbReference type="InterPro" id="IPR051532">
    <property type="entry name" value="Ester_Hydrolysis_Enzymes"/>
</dbReference>
<organism evidence="3 4">
    <name type="scientific">Sporosarcina siberiensis</name>
    <dbReference type="NCBI Taxonomy" id="1365606"/>
    <lineage>
        <taxon>Bacteria</taxon>
        <taxon>Bacillati</taxon>
        <taxon>Bacillota</taxon>
        <taxon>Bacilli</taxon>
        <taxon>Bacillales</taxon>
        <taxon>Caryophanaceae</taxon>
        <taxon>Sporosarcina</taxon>
    </lineage>
</organism>
<evidence type="ECO:0000313" key="3">
    <source>
        <dbReference type="EMBL" id="MFD1928278.1"/>
    </source>
</evidence>
<dbReference type="Pfam" id="PF13472">
    <property type="entry name" value="Lipase_GDSL_2"/>
    <property type="match status" value="1"/>
</dbReference>
<dbReference type="SUPFAM" id="SSF52266">
    <property type="entry name" value="SGNH hydrolase"/>
    <property type="match status" value="1"/>
</dbReference>
<dbReference type="EMBL" id="JBHUGI010000024">
    <property type="protein sequence ID" value="MFD1928278.1"/>
    <property type="molecule type" value="Genomic_DNA"/>
</dbReference>
<accession>A0ABW4SFP3</accession>
<dbReference type="RefSeq" id="WP_381537471.1">
    <property type="nucleotide sequence ID" value="NZ_JBHUGI010000024.1"/>
</dbReference>
<gene>
    <name evidence="3" type="ORF">ACFSFY_09420</name>
</gene>
<dbReference type="Proteomes" id="UP001597218">
    <property type="component" value="Unassembled WGS sequence"/>
</dbReference>
<feature type="domain" description="SGNH hydrolase-type esterase" evidence="2">
    <location>
        <begin position="56"/>
        <end position="245"/>
    </location>
</feature>
<proteinExistence type="predicted"/>
<reference evidence="4" key="1">
    <citation type="journal article" date="2019" name="Int. J. Syst. Evol. Microbiol.">
        <title>The Global Catalogue of Microorganisms (GCM) 10K type strain sequencing project: providing services to taxonomists for standard genome sequencing and annotation.</title>
        <authorList>
            <consortium name="The Broad Institute Genomics Platform"/>
            <consortium name="The Broad Institute Genome Sequencing Center for Infectious Disease"/>
            <person name="Wu L."/>
            <person name="Ma J."/>
        </authorList>
    </citation>
    <scope>NUCLEOTIDE SEQUENCE [LARGE SCALE GENOMIC DNA]</scope>
    <source>
        <strain evidence="4">CGMCC 4.7177</strain>
    </source>
</reference>
<dbReference type="InterPro" id="IPR013830">
    <property type="entry name" value="SGNH_hydro"/>
</dbReference>
<evidence type="ECO:0000259" key="2">
    <source>
        <dbReference type="Pfam" id="PF13472"/>
    </source>
</evidence>
<keyword evidence="1" id="KW-0732">Signal</keyword>
<dbReference type="Gene3D" id="3.40.50.1110">
    <property type="entry name" value="SGNH hydrolase"/>
    <property type="match status" value="1"/>
</dbReference>